<evidence type="ECO:0000256" key="5">
    <source>
        <dbReference type="ARBA" id="ARBA00022692"/>
    </source>
</evidence>
<feature type="transmembrane region" description="Helical" evidence="8">
    <location>
        <begin position="426"/>
        <end position="445"/>
    </location>
</feature>
<evidence type="ECO:0000256" key="4">
    <source>
        <dbReference type="ARBA" id="ARBA00022538"/>
    </source>
</evidence>
<evidence type="ECO:0000256" key="3">
    <source>
        <dbReference type="ARBA" id="ARBA00022448"/>
    </source>
</evidence>
<feature type="transmembrane region" description="Helical" evidence="8">
    <location>
        <begin position="119"/>
        <end position="139"/>
    </location>
</feature>
<feature type="transmembrane region" description="Helical" evidence="8">
    <location>
        <begin position="187"/>
        <end position="210"/>
    </location>
</feature>
<feature type="transmembrane region" description="Helical" evidence="8">
    <location>
        <begin position="331"/>
        <end position="352"/>
    </location>
</feature>
<dbReference type="Gene3D" id="3.30.70.1450">
    <property type="entry name" value="Regulator of K+ conductance, C-terminal domain"/>
    <property type="match status" value="2"/>
</dbReference>
<dbReference type="InterPro" id="IPR036721">
    <property type="entry name" value="RCK_C_sf"/>
</dbReference>
<dbReference type="Pfam" id="PF00999">
    <property type="entry name" value="Na_H_Exchanger"/>
    <property type="match status" value="1"/>
</dbReference>
<dbReference type="RefSeq" id="WP_100677634.1">
    <property type="nucleotide sequence ID" value="NZ_NIPO01000001.1"/>
</dbReference>
<dbReference type="PANTHER" id="PTHR42751">
    <property type="entry name" value="SODIUM/HYDROGEN EXCHANGER FAMILY/TRKA DOMAIN PROTEIN"/>
    <property type="match status" value="1"/>
</dbReference>
<keyword evidence="4" id="KW-0633">Potassium transport</keyword>
<dbReference type="OrthoDB" id="9781411at2"/>
<organism evidence="10 11">
    <name type="scientific">Avrilella dinanensis</name>
    <dbReference type="NCBI Taxonomy" id="2008672"/>
    <lineage>
        <taxon>Bacteria</taxon>
        <taxon>Pseudomonadati</taxon>
        <taxon>Bacteroidota</taxon>
        <taxon>Flavobacteriia</taxon>
        <taxon>Flavobacteriales</taxon>
        <taxon>Flavobacteriaceae</taxon>
        <taxon>Avrilella</taxon>
    </lineage>
</organism>
<dbReference type="InterPro" id="IPR006153">
    <property type="entry name" value="Cation/H_exchanger_TM"/>
</dbReference>
<gene>
    <name evidence="10" type="ORF">CDL10_05675</name>
</gene>
<evidence type="ECO:0000259" key="9">
    <source>
        <dbReference type="PROSITE" id="PS51202"/>
    </source>
</evidence>
<dbReference type="GO" id="GO:0016020">
    <property type="term" value="C:membrane"/>
    <property type="evidence" value="ECO:0007669"/>
    <property type="project" value="UniProtKB-SubCell"/>
</dbReference>
<dbReference type="GO" id="GO:0006813">
    <property type="term" value="P:potassium ion transport"/>
    <property type="evidence" value="ECO:0007669"/>
    <property type="project" value="UniProtKB-KW"/>
</dbReference>
<evidence type="ECO:0000313" key="10">
    <source>
        <dbReference type="EMBL" id="PJR04070.1"/>
    </source>
</evidence>
<dbReference type="SUPFAM" id="SSF116726">
    <property type="entry name" value="TrkA C-terminal domain-like"/>
    <property type="match status" value="2"/>
</dbReference>
<protein>
    <submittedName>
        <fullName evidence="10">Sodium:proton antiporter</fullName>
    </submittedName>
</protein>
<dbReference type="AlphaFoldDB" id="A0A2M9R5F4"/>
<keyword evidence="6 8" id="KW-1133">Transmembrane helix</keyword>
<dbReference type="Proteomes" id="UP000231960">
    <property type="component" value="Unassembled WGS sequence"/>
</dbReference>
<feature type="transmembrane region" description="Helical" evidence="8">
    <location>
        <begin position="299"/>
        <end position="319"/>
    </location>
</feature>
<feature type="domain" description="RCK C-terminal" evidence="9">
    <location>
        <begin position="588"/>
        <end position="672"/>
    </location>
</feature>
<feature type="transmembrane region" description="Helical" evidence="8">
    <location>
        <begin position="274"/>
        <end position="293"/>
    </location>
</feature>
<feature type="transmembrane region" description="Helical" evidence="8">
    <location>
        <begin position="32"/>
        <end position="50"/>
    </location>
</feature>
<dbReference type="Pfam" id="PF02080">
    <property type="entry name" value="TrkA_C"/>
    <property type="match status" value="1"/>
</dbReference>
<evidence type="ECO:0000256" key="6">
    <source>
        <dbReference type="ARBA" id="ARBA00022989"/>
    </source>
</evidence>
<evidence type="ECO:0000256" key="2">
    <source>
        <dbReference type="ARBA" id="ARBA00005551"/>
    </source>
</evidence>
<keyword evidence="4" id="KW-0406">Ion transport</keyword>
<comment type="subcellular location">
    <subcellularLocation>
        <location evidence="1">Membrane</location>
        <topology evidence="1">Multi-pass membrane protein</topology>
    </subcellularLocation>
</comment>
<keyword evidence="3" id="KW-0813">Transport</keyword>
<feature type="transmembrane region" description="Helical" evidence="8">
    <location>
        <begin position="528"/>
        <end position="546"/>
    </location>
</feature>
<dbReference type="GO" id="GO:0015297">
    <property type="term" value="F:antiporter activity"/>
    <property type="evidence" value="ECO:0007669"/>
    <property type="project" value="InterPro"/>
</dbReference>
<dbReference type="GO" id="GO:1902600">
    <property type="term" value="P:proton transmembrane transport"/>
    <property type="evidence" value="ECO:0007669"/>
    <property type="project" value="InterPro"/>
</dbReference>
<feature type="domain" description="RCK C-terminal" evidence="9">
    <location>
        <begin position="678"/>
        <end position="762"/>
    </location>
</feature>
<evidence type="ECO:0000256" key="1">
    <source>
        <dbReference type="ARBA" id="ARBA00004141"/>
    </source>
</evidence>
<feature type="transmembrane region" description="Helical" evidence="8">
    <location>
        <begin position="222"/>
        <end position="240"/>
    </location>
</feature>
<dbReference type="EMBL" id="NIPO01000001">
    <property type="protein sequence ID" value="PJR04070.1"/>
    <property type="molecule type" value="Genomic_DNA"/>
</dbReference>
<feature type="transmembrane region" description="Helical" evidence="8">
    <location>
        <begin position="151"/>
        <end position="175"/>
    </location>
</feature>
<keyword evidence="4" id="KW-0630">Potassium</keyword>
<dbReference type="GO" id="GO:0008324">
    <property type="term" value="F:monoatomic cation transmembrane transporter activity"/>
    <property type="evidence" value="ECO:0007669"/>
    <property type="project" value="InterPro"/>
</dbReference>
<reference evidence="10 11" key="1">
    <citation type="submission" date="2017-06" db="EMBL/GenBank/DDBJ databases">
        <title>Description of Avrilella dinanensis gen. nov. sp. nov.</title>
        <authorList>
            <person name="Leyer C."/>
            <person name="Sassi M."/>
            <person name="Minet J."/>
            <person name="Kayal S."/>
            <person name="Cattoir V."/>
        </authorList>
    </citation>
    <scope>NUCLEOTIDE SEQUENCE [LARGE SCALE GENOMIC DNA]</scope>
    <source>
        <strain evidence="10 11">UR159</strain>
    </source>
</reference>
<feature type="transmembrane region" description="Helical" evidence="8">
    <location>
        <begin position="62"/>
        <end position="80"/>
    </location>
</feature>
<keyword evidence="5 8" id="KW-0812">Transmembrane</keyword>
<sequence>MAHLPELIQDMALILLVGALVTILFKRIKQPLVLGYIIAGFLVGPHFHYLPTIVDHENIETFAEIGVIMLLFSLGLEFSFKKLVKVGGSASITAVVEIIFVGLGGYLTGYLLGWNQMDSLFLAGMLASSSTTIILKAFDELGLKSKQFAKVVFGVLVVEDIIVILLMVLLSTVAITQHFQGLEILFTVLKLGFFMVLWFLVGIYLLPVFIKKTKQWMDEETVLILSIGLCFGMVLLATQVGFSAELGAFVMGSLIAETVLAEKIEHLTLPIKQLFGTIFFVSVGMMIDPQAMYTYAGPILAITLLTIVGKFSFSGLGALISGQPLKQAVQIGSSMAQIGEFAFIVAALGLSLGVISEFLFPIAVGVSAITTFTTPYFIKLSEPLYNIIVKTLPDKWIARLDAYTSETQKNKDNPLWKKMLQEYNRILVINSIIIVAITLLFKYLIIPLLNTEIESPLWRNLILVSSATLLASPFLWAILNKKIKIKEGNENLNSYYLNYSLTGIFLNAIRFLVGIFLIGFFIDQITTTRYALIIAVPLIVALLWFFSGKIQRIHQRIEQQFISNLNEREQLEYARNKGTIELQQKNKEASQHFQEWDAYVTELEASDTISFAGMSLYELNWKEKFGINIVYIRRNDRTVHLPNGKQRILPNDKVGVLGTEEQISQLKLVFDQKEITRENEEDIDINDIQLTKIQLSEANPYCNKTIKKSGIQKDLHSHVVGIERNGSRILNPGSSEMILANDIIWLVGDTHKIKACLKNHQENFMEV</sequence>
<comment type="caution">
    <text evidence="10">The sequence shown here is derived from an EMBL/GenBank/DDBJ whole genome shotgun (WGS) entry which is preliminary data.</text>
</comment>
<evidence type="ECO:0000313" key="11">
    <source>
        <dbReference type="Proteomes" id="UP000231960"/>
    </source>
</evidence>
<feature type="transmembrane region" description="Helical" evidence="8">
    <location>
        <begin position="92"/>
        <end position="113"/>
    </location>
</feature>
<keyword evidence="11" id="KW-1185">Reference proteome</keyword>
<accession>A0A2M9R5F4</accession>
<dbReference type="InterPro" id="IPR038770">
    <property type="entry name" value="Na+/solute_symporter_sf"/>
</dbReference>
<dbReference type="PROSITE" id="PS51202">
    <property type="entry name" value="RCK_C"/>
    <property type="match status" value="2"/>
</dbReference>
<name>A0A2M9R5F4_9FLAO</name>
<proteinExistence type="inferred from homology"/>
<feature type="transmembrane region" description="Helical" evidence="8">
    <location>
        <begin position="6"/>
        <end position="25"/>
    </location>
</feature>
<dbReference type="InterPro" id="IPR006037">
    <property type="entry name" value="RCK_C"/>
</dbReference>
<comment type="similarity">
    <text evidence="2">Belongs to the monovalent cation:proton antiporter 2 (CPA2) transporter (TC 2.A.37) family.</text>
</comment>
<evidence type="ECO:0000256" key="8">
    <source>
        <dbReference type="SAM" id="Phobius"/>
    </source>
</evidence>
<feature type="transmembrane region" description="Helical" evidence="8">
    <location>
        <begin position="457"/>
        <end position="479"/>
    </location>
</feature>
<feature type="transmembrane region" description="Helical" evidence="8">
    <location>
        <begin position="499"/>
        <end position="522"/>
    </location>
</feature>
<evidence type="ECO:0000256" key="7">
    <source>
        <dbReference type="ARBA" id="ARBA00023136"/>
    </source>
</evidence>
<keyword evidence="7 8" id="KW-0472">Membrane</keyword>
<dbReference type="PANTHER" id="PTHR42751:SF3">
    <property type="entry name" value="SODIUM_GLUTAMATE SYMPORTER"/>
    <property type="match status" value="1"/>
</dbReference>
<dbReference type="Gene3D" id="1.20.1530.20">
    <property type="match status" value="1"/>
</dbReference>